<accession>A0A485LL19</accession>
<dbReference type="Proteomes" id="UP000332933">
    <property type="component" value="Unassembled WGS sequence"/>
</dbReference>
<dbReference type="CDD" id="cd17039">
    <property type="entry name" value="Ubl_ubiquitin_like"/>
    <property type="match status" value="1"/>
</dbReference>
<dbReference type="OrthoDB" id="61372at2759"/>
<evidence type="ECO:0000313" key="4">
    <source>
        <dbReference type="Proteomes" id="UP000332933"/>
    </source>
</evidence>
<evidence type="ECO:0000259" key="1">
    <source>
        <dbReference type="PROSITE" id="PS50053"/>
    </source>
</evidence>
<evidence type="ECO:0000313" key="2">
    <source>
        <dbReference type="EMBL" id="KAF0685906.1"/>
    </source>
</evidence>
<protein>
    <submittedName>
        <fullName evidence="3">Aste57867_22270 protein</fullName>
    </submittedName>
</protein>
<dbReference type="PROSITE" id="PS50053">
    <property type="entry name" value="UBIQUITIN_2"/>
    <property type="match status" value="1"/>
</dbReference>
<dbReference type="EMBL" id="VJMH01007026">
    <property type="protein sequence ID" value="KAF0685906.1"/>
    <property type="molecule type" value="Genomic_DNA"/>
</dbReference>
<reference evidence="2" key="2">
    <citation type="submission" date="2019-06" db="EMBL/GenBank/DDBJ databases">
        <title>Genomics analysis of Aphanomyces spp. identifies a new class of oomycete effector associated with host adaptation.</title>
        <authorList>
            <person name="Gaulin E."/>
        </authorList>
    </citation>
    <scope>NUCLEOTIDE SEQUENCE</scope>
    <source>
        <strain evidence="2">CBS 578.67</strain>
    </source>
</reference>
<gene>
    <name evidence="3" type="primary">Aste57867_22270</name>
    <name evidence="2" type="ORF">As57867_022200</name>
    <name evidence="3" type="ORF">ASTE57867_22270</name>
</gene>
<organism evidence="3 4">
    <name type="scientific">Aphanomyces stellatus</name>
    <dbReference type="NCBI Taxonomy" id="120398"/>
    <lineage>
        <taxon>Eukaryota</taxon>
        <taxon>Sar</taxon>
        <taxon>Stramenopiles</taxon>
        <taxon>Oomycota</taxon>
        <taxon>Saprolegniomycetes</taxon>
        <taxon>Saprolegniales</taxon>
        <taxon>Verrucalvaceae</taxon>
        <taxon>Aphanomyces</taxon>
    </lineage>
</organism>
<sequence>MPASALARVLSEADRIKVEALEKKMKKLDDTVHLWVRDGSEARSGAQPIEFFSMKLRPAMPISEIRDQIQERYERDGHRKSSADPPLRLLFGGKLLVDGQKLADYLPLPRPYSFSHLKWGAPYAGIIWVIPIQIEPQFAKRWGVYTNTQHATPT</sequence>
<feature type="domain" description="Ubiquitin-like" evidence="1">
    <location>
        <begin position="32"/>
        <end position="105"/>
    </location>
</feature>
<dbReference type="Gene3D" id="3.10.20.90">
    <property type="entry name" value="Phosphatidylinositol 3-kinase Catalytic Subunit, Chain A, domain 1"/>
    <property type="match status" value="1"/>
</dbReference>
<proteinExistence type="predicted"/>
<dbReference type="InterPro" id="IPR000626">
    <property type="entry name" value="Ubiquitin-like_dom"/>
</dbReference>
<keyword evidence="4" id="KW-1185">Reference proteome</keyword>
<dbReference type="SUPFAM" id="SSF54236">
    <property type="entry name" value="Ubiquitin-like"/>
    <property type="match status" value="1"/>
</dbReference>
<evidence type="ECO:0000313" key="3">
    <source>
        <dbReference type="EMBL" id="VFT98936.1"/>
    </source>
</evidence>
<dbReference type="InterPro" id="IPR029071">
    <property type="entry name" value="Ubiquitin-like_domsf"/>
</dbReference>
<dbReference type="AlphaFoldDB" id="A0A485LL19"/>
<reference evidence="3 4" key="1">
    <citation type="submission" date="2019-03" db="EMBL/GenBank/DDBJ databases">
        <authorList>
            <person name="Gaulin E."/>
            <person name="Dumas B."/>
        </authorList>
    </citation>
    <scope>NUCLEOTIDE SEQUENCE [LARGE SCALE GENOMIC DNA]</scope>
    <source>
        <strain evidence="3">CBS 568.67</strain>
    </source>
</reference>
<name>A0A485LL19_9STRA</name>
<dbReference type="EMBL" id="CAADRA010007052">
    <property type="protein sequence ID" value="VFT98936.1"/>
    <property type="molecule type" value="Genomic_DNA"/>
</dbReference>